<feature type="domain" description="Aminotransferase class V" evidence="10">
    <location>
        <begin position="279"/>
        <end position="495"/>
    </location>
</feature>
<evidence type="ECO:0000256" key="1">
    <source>
        <dbReference type="ARBA" id="ARBA00004672"/>
    </source>
</evidence>
<keyword evidence="5" id="KW-0436">Ligase</keyword>
<dbReference type="GO" id="GO:0005737">
    <property type="term" value="C:cytoplasm"/>
    <property type="evidence" value="ECO:0007669"/>
    <property type="project" value="TreeGrafter"/>
</dbReference>
<dbReference type="PANTHER" id="PTHR43700">
    <property type="entry name" value="PHOSPHORIBOSYLAMINOIMIDAZOLE-SUCCINOCARBOXAMIDE SYNTHASE"/>
    <property type="match status" value="1"/>
</dbReference>
<evidence type="ECO:0000313" key="12">
    <source>
        <dbReference type="EMBL" id="KAG7046898.1"/>
    </source>
</evidence>
<evidence type="ECO:0000256" key="7">
    <source>
        <dbReference type="ARBA" id="ARBA00022755"/>
    </source>
</evidence>
<keyword evidence="6" id="KW-0547">Nucleotide-binding</keyword>
<name>A0A9P7UA29_9PEZI</name>
<dbReference type="PANTHER" id="PTHR43700:SF1">
    <property type="entry name" value="PHOSPHORIBOSYLAMINOIMIDAZOLE-SUCCINOCARBOXAMIDE SYNTHASE"/>
    <property type="match status" value="1"/>
</dbReference>
<dbReference type="GO" id="GO:0006189">
    <property type="term" value="P:'de novo' IMP biosynthetic process"/>
    <property type="evidence" value="ECO:0007669"/>
    <property type="project" value="TreeGrafter"/>
</dbReference>
<protein>
    <recommendedName>
        <fullName evidence="4">Phosphoribosylaminoimidazole-succinocarboxamide synthase</fullName>
        <ecNumber evidence="3">6.3.2.6</ecNumber>
    </recommendedName>
    <alternativeName>
        <fullName evidence="9">SAICAR synthetase</fullName>
    </alternativeName>
</protein>
<evidence type="ECO:0000259" key="10">
    <source>
        <dbReference type="Pfam" id="PF00266"/>
    </source>
</evidence>
<keyword evidence="8" id="KW-0067">ATP-binding</keyword>
<evidence type="ECO:0000256" key="2">
    <source>
        <dbReference type="ARBA" id="ARBA00010190"/>
    </source>
</evidence>
<dbReference type="InterPro" id="IPR028923">
    <property type="entry name" value="SAICAR_synt/ADE2_N"/>
</dbReference>
<dbReference type="GO" id="GO:0005524">
    <property type="term" value="F:ATP binding"/>
    <property type="evidence" value="ECO:0007669"/>
    <property type="project" value="UniProtKB-KW"/>
</dbReference>
<gene>
    <name evidence="12" type="ORF">JMJ77_015116</name>
</gene>
<dbReference type="PROSITE" id="PS01058">
    <property type="entry name" value="SAICAR_SYNTHETASE_2"/>
    <property type="match status" value="1"/>
</dbReference>
<dbReference type="SUPFAM" id="SSF53383">
    <property type="entry name" value="PLP-dependent transferases"/>
    <property type="match status" value="1"/>
</dbReference>
<reference evidence="12" key="1">
    <citation type="submission" date="2021-05" db="EMBL/GenBank/DDBJ databases">
        <title>Comparative genomics of three Colletotrichum scovillei strains and genetic complementation revealed genes involved fungal growth and virulence on chili pepper.</title>
        <authorList>
            <person name="Hsieh D.-K."/>
            <person name="Chuang S.-C."/>
            <person name="Chen C.-Y."/>
            <person name="Chao Y.-T."/>
            <person name="Lu M.-Y.J."/>
            <person name="Lee M.-H."/>
            <person name="Shih M.-C."/>
        </authorList>
    </citation>
    <scope>NUCLEOTIDE SEQUENCE</scope>
    <source>
        <strain evidence="12">Coll-153</strain>
    </source>
</reference>
<evidence type="ECO:0000256" key="8">
    <source>
        <dbReference type="ARBA" id="ARBA00022840"/>
    </source>
</evidence>
<dbReference type="AlphaFoldDB" id="A0A9P7UA29"/>
<dbReference type="PROSITE" id="PS01057">
    <property type="entry name" value="SAICAR_SYNTHETASE_1"/>
    <property type="match status" value="1"/>
</dbReference>
<dbReference type="InterPro" id="IPR015424">
    <property type="entry name" value="PyrdxlP-dep_Trfase"/>
</dbReference>
<dbReference type="InterPro" id="IPR015421">
    <property type="entry name" value="PyrdxlP-dep_Trfase_major"/>
</dbReference>
<dbReference type="Gene3D" id="3.30.470.20">
    <property type="entry name" value="ATP-grasp fold, B domain"/>
    <property type="match status" value="1"/>
</dbReference>
<evidence type="ECO:0000256" key="9">
    <source>
        <dbReference type="ARBA" id="ARBA00030409"/>
    </source>
</evidence>
<dbReference type="Pfam" id="PF01259">
    <property type="entry name" value="SAICAR_synt"/>
    <property type="match status" value="1"/>
</dbReference>
<dbReference type="Gene3D" id="3.30.200.20">
    <property type="entry name" value="Phosphorylase Kinase, domain 1"/>
    <property type="match status" value="1"/>
</dbReference>
<dbReference type="InterPro" id="IPR000192">
    <property type="entry name" value="Aminotrans_V_dom"/>
</dbReference>
<evidence type="ECO:0000259" key="11">
    <source>
        <dbReference type="Pfam" id="PF01259"/>
    </source>
</evidence>
<dbReference type="Gene3D" id="3.40.640.10">
    <property type="entry name" value="Type I PLP-dependent aspartate aminotransferase-like (Major domain)"/>
    <property type="match status" value="1"/>
</dbReference>
<dbReference type="SUPFAM" id="SSF56104">
    <property type="entry name" value="SAICAR synthase-like"/>
    <property type="match status" value="1"/>
</dbReference>
<evidence type="ECO:0000313" key="13">
    <source>
        <dbReference type="Proteomes" id="UP000699042"/>
    </source>
</evidence>
<dbReference type="Pfam" id="PF00266">
    <property type="entry name" value="Aminotran_5"/>
    <property type="match status" value="1"/>
</dbReference>
<comment type="caution">
    <text evidence="12">The sequence shown here is derived from an EMBL/GenBank/DDBJ whole genome shotgun (WGS) entry which is preliminary data.</text>
</comment>
<evidence type="ECO:0000256" key="6">
    <source>
        <dbReference type="ARBA" id="ARBA00022741"/>
    </source>
</evidence>
<dbReference type="FunFam" id="3.30.470.20:FF:000015">
    <property type="entry name" value="Phosphoribosylaminoimidazole-succinocarboxamide synthase"/>
    <property type="match status" value="1"/>
</dbReference>
<dbReference type="NCBIfam" id="TIGR00081">
    <property type="entry name" value="purC"/>
    <property type="match status" value="1"/>
</dbReference>
<dbReference type="GO" id="GO:0004639">
    <property type="term" value="F:phosphoribosylaminoimidazolesuccinocarboxamide synthase activity"/>
    <property type="evidence" value="ECO:0007669"/>
    <property type="project" value="UniProtKB-EC"/>
</dbReference>
<proteinExistence type="inferred from homology"/>
<dbReference type="EC" id="6.3.2.6" evidence="3"/>
<feature type="domain" description="SAICAR synthetase/ADE2 N-terminal" evidence="11">
    <location>
        <begin position="17"/>
        <end position="272"/>
    </location>
</feature>
<dbReference type="EMBL" id="JAESDN010000008">
    <property type="protein sequence ID" value="KAG7046898.1"/>
    <property type="molecule type" value="Genomic_DNA"/>
</dbReference>
<evidence type="ECO:0000256" key="4">
    <source>
        <dbReference type="ARBA" id="ARBA00016460"/>
    </source>
</evidence>
<comment type="pathway">
    <text evidence="1">Purine metabolism; IMP biosynthesis via de novo pathway; 5-amino-1-(5-phospho-D-ribosyl)imidazole-4-carboxamide from 5-amino-1-(5-phospho-D-ribosyl)imidazole-4-carboxylate: step 1/2.</text>
</comment>
<accession>A0A9P7UA29</accession>
<keyword evidence="13" id="KW-1185">Reference proteome</keyword>
<dbReference type="InterPro" id="IPR018236">
    <property type="entry name" value="SAICAR_synthetase_CS"/>
</dbReference>
<dbReference type="NCBIfam" id="NF010568">
    <property type="entry name" value="PRK13961.1"/>
    <property type="match status" value="1"/>
</dbReference>
<organism evidence="12 13">
    <name type="scientific">Colletotrichum scovillei</name>
    <dbReference type="NCBI Taxonomy" id="1209932"/>
    <lineage>
        <taxon>Eukaryota</taxon>
        <taxon>Fungi</taxon>
        <taxon>Dikarya</taxon>
        <taxon>Ascomycota</taxon>
        <taxon>Pezizomycotina</taxon>
        <taxon>Sordariomycetes</taxon>
        <taxon>Hypocreomycetidae</taxon>
        <taxon>Glomerellales</taxon>
        <taxon>Glomerellaceae</taxon>
        <taxon>Colletotrichum</taxon>
        <taxon>Colletotrichum acutatum species complex</taxon>
    </lineage>
</organism>
<evidence type="ECO:0000256" key="5">
    <source>
        <dbReference type="ARBA" id="ARBA00022598"/>
    </source>
</evidence>
<evidence type="ECO:0000256" key="3">
    <source>
        <dbReference type="ARBA" id="ARBA00012217"/>
    </source>
</evidence>
<keyword evidence="7" id="KW-0658">Purine biosynthesis</keyword>
<dbReference type="CDD" id="cd01414">
    <property type="entry name" value="SAICAR_synt_Sc"/>
    <property type="match status" value="1"/>
</dbReference>
<sequence>MATASVTSVDLTGLKKIGQGKVRDVFEVDDKTLLFVASDRVSAFDVVMKNGIPDKGAILTHASAHWFKVLTDRVPGLKTHFITLDPPAGLPAADAALIKNRAMQVRRLKVIPLEAIVRGYLTGSAWNEYKSKGTVHGIPVPAGMQQSQAFATPLYTPSTKAEQGEHDENIHPDEAVKLVGAKYAHRVEELALQLYAAARDYAAERGIILADTKFEFGVDPDTDEVVLVDEVLTPDSSRYWPAAGYAVGRDQESFDKQFIRNWLIEQGLKGKEGVALPEDVCKATAEKYKDVFVKLDESEARPDTFMRYTYPKLLRESKAAIAPLLGADPGEVVFVQNATTGVNTVLRNMKFQAGDVIVYFNTIYGACFKTIQSLSEDRPLSSHAIEIAYPIDDDEILQRFRCAVEEVRMKRKTPVLAMFDSVLTSPGVRFPFERLVKVCKNLEILSLVDGAHGVGHIDLTHLGDEVRPDFFISNCYKWLMVPRGCAVLYVPFRNQAMFSSTVPTSWGYEIEEIRNKMNARDYFSKLFDKISTTDNTPYCCIPAALEFRARVCGGETNIREYCEKIARQGGNVMAEILGTEVLGPSSASFRQCCFVNVRLPLTLADLNVEASAGREIAKWIQELTPAEYETYIPIKFYAGGFWCRISGQAYLTLEDFEWAAETLLLICKRAKAGEWK</sequence>
<comment type="similarity">
    <text evidence="2">Belongs to the SAICAR synthetase family.</text>
</comment>
<dbReference type="InterPro" id="IPR001636">
    <property type="entry name" value="SAICAR_synth"/>
</dbReference>
<dbReference type="HAMAP" id="MF_00137">
    <property type="entry name" value="SAICAR_synth"/>
    <property type="match status" value="1"/>
</dbReference>
<dbReference type="Proteomes" id="UP000699042">
    <property type="component" value="Unassembled WGS sequence"/>
</dbReference>